<dbReference type="AlphaFoldDB" id="A0A0B0MVE8"/>
<dbReference type="Proteomes" id="UP000032142">
    <property type="component" value="Unassembled WGS sequence"/>
</dbReference>
<accession>A0A0B0MVE8</accession>
<name>A0A0B0MVE8_GOSAR</name>
<protein>
    <submittedName>
        <fullName evidence="1">Uncharacterized protein</fullName>
    </submittedName>
</protein>
<keyword evidence="2" id="KW-1185">Reference proteome</keyword>
<proteinExistence type="predicted"/>
<evidence type="ECO:0000313" key="2">
    <source>
        <dbReference type="Proteomes" id="UP000032142"/>
    </source>
</evidence>
<dbReference type="EMBL" id="JRRC01443308">
    <property type="protein sequence ID" value="KHG06098.1"/>
    <property type="molecule type" value="Genomic_DNA"/>
</dbReference>
<organism evidence="1 2">
    <name type="scientific">Gossypium arboreum</name>
    <name type="common">Tree cotton</name>
    <name type="synonym">Gossypium nanking</name>
    <dbReference type="NCBI Taxonomy" id="29729"/>
    <lineage>
        <taxon>Eukaryota</taxon>
        <taxon>Viridiplantae</taxon>
        <taxon>Streptophyta</taxon>
        <taxon>Embryophyta</taxon>
        <taxon>Tracheophyta</taxon>
        <taxon>Spermatophyta</taxon>
        <taxon>Magnoliopsida</taxon>
        <taxon>eudicotyledons</taxon>
        <taxon>Gunneridae</taxon>
        <taxon>Pentapetalae</taxon>
        <taxon>rosids</taxon>
        <taxon>malvids</taxon>
        <taxon>Malvales</taxon>
        <taxon>Malvaceae</taxon>
        <taxon>Malvoideae</taxon>
        <taxon>Gossypium</taxon>
    </lineage>
</organism>
<reference evidence="2" key="1">
    <citation type="submission" date="2014-09" db="EMBL/GenBank/DDBJ databases">
        <authorList>
            <person name="Mudge J."/>
            <person name="Ramaraj T."/>
            <person name="Lindquist I.E."/>
            <person name="Bharti A.K."/>
            <person name="Sundararajan A."/>
            <person name="Cameron C.T."/>
            <person name="Woodward J.E."/>
            <person name="May G.D."/>
            <person name="Brubaker C."/>
            <person name="Broadhvest J."/>
            <person name="Wilkins T.A."/>
        </authorList>
    </citation>
    <scope>NUCLEOTIDE SEQUENCE</scope>
    <source>
        <strain evidence="2">cv. AKA8401</strain>
    </source>
</reference>
<comment type="caution">
    <text evidence="1">The sequence shown here is derived from an EMBL/GenBank/DDBJ whole genome shotgun (WGS) entry which is preliminary data.</text>
</comment>
<evidence type="ECO:0000313" key="1">
    <source>
        <dbReference type="EMBL" id="KHG06098.1"/>
    </source>
</evidence>
<gene>
    <name evidence="1" type="ORF">F383_32446</name>
</gene>
<sequence length="44" mass="5021">MLVKSLIEKNDYSRPLIFMAIDSCLTREAKAHNKIIGTVRLFLA</sequence>